<protein>
    <submittedName>
        <fullName evidence="2">Transposase for insertion sequence element IS200</fullName>
    </submittedName>
</protein>
<dbReference type="PANTHER" id="PTHR33360">
    <property type="entry name" value="TRANSPOSASE FOR INSERTION SEQUENCE ELEMENT IS200"/>
    <property type="match status" value="1"/>
</dbReference>
<gene>
    <name evidence="2" type="primary">tnpA6</name>
    <name evidence="2" type="ORF">CLCY_9c00720</name>
</gene>
<proteinExistence type="predicted"/>
<reference evidence="2 3" key="1">
    <citation type="submission" date="2015-06" db="EMBL/GenBank/DDBJ databases">
        <title>Draft genome sequence of the purine-degrading Clostridium cylindrosporum HC-1 (DSM 605).</title>
        <authorList>
            <person name="Poehlein A."/>
            <person name="Schiel-Bengelsdorf B."/>
            <person name="Bengelsdorf F."/>
            <person name="Daniel R."/>
            <person name="Duerre P."/>
        </authorList>
    </citation>
    <scope>NUCLEOTIDE SEQUENCE [LARGE SCALE GENOMIC DNA]</scope>
    <source>
        <strain evidence="2 3">DSM 605</strain>
    </source>
</reference>
<evidence type="ECO:0000313" key="3">
    <source>
        <dbReference type="Proteomes" id="UP000036756"/>
    </source>
</evidence>
<dbReference type="AlphaFoldDB" id="A0A0J8G4P0"/>
<dbReference type="Gene3D" id="3.30.70.1290">
    <property type="entry name" value="Transposase IS200-like"/>
    <property type="match status" value="1"/>
</dbReference>
<evidence type="ECO:0000259" key="1">
    <source>
        <dbReference type="SMART" id="SM01321"/>
    </source>
</evidence>
<dbReference type="GO" id="GO:0003677">
    <property type="term" value="F:DNA binding"/>
    <property type="evidence" value="ECO:0007669"/>
    <property type="project" value="InterPro"/>
</dbReference>
<dbReference type="SMART" id="SM01321">
    <property type="entry name" value="Y1_Tnp"/>
    <property type="match status" value="1"/>
</dbReference>
<dbReference type="NCBIfam" id="NF033573">
    <property type="entry name" value="transpos_IS200"/>
    <property type="match status" value="1"/>
</dbReference>
<dbReference type="InterPro" id="IPR002686">
    <property type="entry name" value="Transposase_17"/>
</dbReference>
<dbReference type="EMBL" id="LFVU01000006">
    <property type="protein sequence ID" value="KMT22641.1"/>
    <property type="molecule type" value="Genomic_DNA"/>
</dbReference>
<dbReference type="STRING" id="1121307.CLCY_9c00720"/>
<dbReference type="PANTHER" id="PTHR33360:SF2">
    <property type="entry name" value="TRANSPOSASE FOR INSERTION SEQUENCE ELEMENT IS200"/>
    <property type="match status" value="1"/>
</dbReference>
<feature type="domain" description="Transposase IS200-like" evidence="1">
    <location>
        <begin position="1"/>
        <end position="96"/>
    </location>
</feature>
<dbReference type="PATRIC" id="fig|1121307.3.peg.2655"/>
<keyword evidence="3" id="KW-1185">Reference proteome</keyword>
<dbReference type="Pfam" id="PF01797">
    <property type="entry name" value="Y1_Tnp"/>
    <property type="match status" value="1"/>
</dbReference>
<name>A0A0J8G4P0_CLOCY</name>
<dbReference type="Proteomes" id="UP000036756">
    <property type="component" value="Unassembled WGS sequence"/>
</dbReference>
<dbReference type="SUPFAM" id="SSF143422">
    <property type="entry name" value="Transposase IS200-like"/>
    <property type="match status" value="1"/>
</dbReference>
<evidence type="ECO:0000313" key="2">
    <source>
        <dbReference type="EMBL" id="KMT22641.1"/>
    </source>
</evidence>
<dbReference type="GO" id="GO:0006313">
    <property type="term" value="P:DNA transposition"/>
    <property type="evidence" value="ECO:0007669"/>
    <property type="project" value="InterPro"/>
</dbReference>
<comment type="caution">
    <text evidence="2">The sequence shown here is derived from an EMBL/GenBank/DDBJ whole genome shotgun (WGS) entry which is preliminary data.</text>
</comment>
<organism evidence="2 3">
    <name type="scientific">Clostridium cylindrosporum DSM 605</name>
    <dbReference type="NCBI Taxonomy" id="1121307"/>
    <lineage>
        <taxon>Bacteria</taxon>
        <taxon>Bacillati</taxon>
        <taxon>Bacillota</taxon>
        <taxon>Clostridia</taxon>
        <taxon>Eubacteriales</taxon>
        <taxon>Clostridiaceae</taxon>
        <taxon>Clostridium</taxon>
    </lineage>
</organism>
<sequence>MFAPKYRRKEIYGQKKVEIGKILRQLCEWKNVEIIEATACIDHIHMLVAIPPKMSVSGFVGFLKGKSSLMIFERFANLKYKYGNRHFGVGDFMLIQ</sequence>
<dbReference type="InterPro" id="IPR036515">
    <property type="entry name" value="Transposase_17_sf"/>
</dbReference>
<accession>A0A0J8G4P0</accession>
<dbReference type="GO" id="GO:0004803">
    <property type="term" value="F:transposase activity"/>
    <property type="evidence" value="ECO:0007669"/>
    <property type="project" value="InterPro"/>
</dbReference>